<evidence type="ECO:0000313" key="2">
    <source>
        <dbReference type="Proteomes" id="UP000294599"/>
    </source>
</evidence>
<evidence type="ECO:0000313" key="1">
    <source>
        <dbReference type="EMBL" id="TCS92863.1"/>
    </source>
</evidence>
<dbReference type="Pfam" id="PF00300">
    <property type="entry name" value="His_Phos_1"/>
    <property type="match status" value="1"/>
</dbReference>
<dbReference type="Proteomes" id="UP000294599">
    <property type="component" value="Unassembled WGS sequence"/>
</dbReference>
<protein>
    <submittedName>
        <fullName evidence="1">Alpha-ribazole phosphatase</fullName>
    </submittedName>
</protein>
<dbReference type="Gene3D" id="3.40.50.1240">
    <property type="entry name" value="Phosphoglycerate mutase-like"/>
    <property type="match status" value="1"/>
</dbReference>
<dbReference type="InterPro" id="IPR029033">
    <property type="entry name" value="His_PPase_superfam"/>
</dbReference>
<dbReference type="InterPro" id="IPR013078">
    <property type="entry name" value="His_Pase_superF_clade-1"/>
</dbReference>
<organism evidence="1 2">
    <name type="scientific">Pseudofulvimonas gallinarii</name>
    <dbReference type="NCBI Taxonomy" id="634155"/>
    <lineage>
        <taxon>Bacteria</taxon>
        <taxon>Pseudomonadati</taxon>
        <taxon>Pseudomonadota</taxon>
        <taxon>Gammaproteobacteria</taxon>
        <taxon>Lysobacterales</taxon>
        <taxon>Rhodanobacteraceae</taxon>
        <taxon>Pseudofulvimonas</taxon>
    </lineage>
</organism>
<dbReference type="SUPFAM" id="SSF53254">
    <property type="entry name" value="Phosphoglycerate mutase-like"/>
    <property type="match status" value="1"/>
</dbReference>
<accession>A0A4R3L329</accession>
<sequence length="174" mass="19260">METLASAWTYPAPTLLVASSRQRSYAALVSFARRFGRLPQVDARLDEQDFGDWDGEPWSLLHGRGDHGLQQWLADWSGQAPPGGESFAQMAQRCGGWLDETVASAGDDDLLLVASHAGPLRALACHALSIPLQHALLLRMDHAHVSAMRRRRGRFELCYWNASHFEAGLFGDHP</sequence>
<keyword evidence="2" id="KW-1185">Reference proteome</keyword>
<comment type="caution">
    <text evidence="1">The sequence shown here is derived from an EMBL/GenBank/DDBJ whole genome shotgun (WGS) entry which is preliminary data.</text>
</comment>
<proteinExistence type="predicted"/>
<gene>
    <name evidence="1" type="ORF">EDC25_1318</name>
</gene>
<dbReference type="AlphaFoldDB" id="A0A4R3L329"/>
<name>A0A4R3L329_9GAMM</name>
<reference evidence="1 2" key="1">
    <citation type="submission" date="2019-03" db="EMBL/GenBank/DDBJ databases">
        <title>Genomic Encyclopedia of Type Strains, Phase IV (KMG-IV): sequencing the most valuable type-strain genomes for metagenomic binning, comparative biology and taxonomic classification.</title>
        <authorList>
            <person name="Goeker M."/>
        </authorList>
    </citation>
    <scope>NUCLEOTIDE SEQUENCE [LARGE SCALE GENOMIC DNA]</scope>
    <source>
        <strain evidence="1 2">DSM 21944</strain>
    </source>
</reference>
<dbReference type="EMBL" id="SMAF01000031">
    <property type="protein sequence ID" value="TCS92863.1"/>
    <property type="molecule type" value="Genomic_DNA"/>
</dbReference>